<evidence type="ECO:0000259" key="15">
    <source>
        <dbReference type="PROSITE" id="PS50001"/>
    </source>
</evidence>
<feature type="domain" description="SH2" evidence="15">
    <location>
        <begin position="139"/>
        <end position="236"/>
    </location>
</feature>
<dbReference type="SUPFAM" id="SSF50044">
    <property type="entry name" value="SH3-domain"/>
    <property type="match status" value="1"/>
</dbReference>
<dbReference type="PROSITE" id="PS00109">
    <property type="entry name" value="PROTEIN_KINASE_TYR"/>
    <property type="match status" value="1"/>
</dbReference>
<keyword evidence="7 10" id="KW-0727">SH2 domain</keyword>
<evidence type="ECO:0000256" key="8">
    <source>
        <dbReference type="ARBA" id="ARBA00023137"/>
    </source>
</evidence>
<dbReference type="Proteomes" id="UP000663838">
    <property type="component" value="Unassembled WGS sequence"/>
</dbReference>
<dbReference type="InterPro" id="IPR036860">
    <property type="entry name" value="SH2_dom_sf"/>
</dbReference>
<evidence type="ECO:0000256" key="1">
    <source>
        <dbReference type="ARBA" id="ARBA00022443"/>
    </source>
</evidence>
<evidence type="ECO:0000259" key="16">
    <source>
        <dbReference type="PROSITE" id="PS50002"/>
    </source>
</evidence>
<dbReference type="InterPro" id="IPR001452">
    <property type="entry name" value="SH3_domain"/>
</dbReference>
<keyword evidence="3 13" id="KW-0808">Transferase</keyword>
<accession>A0A821HFT0</accession>
<dbReference type="SMART" id="SM00252">
    <property type="entry name" value="SH2"/>
    <property type="match status" value="1"/>
</dbReference>
<evidence type="ECO:0000256" key="12">
    <source>
        <dbReference type="PROSITE-ProRule" id="PRU10141"/>
    </source>
</evidence>
<dbReference type="PROSITE" id="PS50002">
    <property type="entry name" value="SH3"/>
    <property type="match status" value="1"/>
</dbReference>
<evidence type="ECO:0000256" key="10">
    <source>
        <dbReference type="PROSITE-ProRule" id="PRU00191"/>
    </source>
</evidence>
<organism evidence="18 19">
    <name type="scientific">Rotaria socialis</name>
    <dbReference type="NCBI Taxonomy" id="392032"/>
    <lineage>
        <taxon>Eukaryota</taxon>
        <taxon>Metazoa</taxon>
        <taxon>Spiralia</taxon>
        <taxon>Gnathifera</taxon>
        <taxon>Rotifera</taxon>
        <taxon>Eurotatoria</taxon>
        <taxon>Bdelloidea</taxon>
        <taxon>Philodinida</taxon>
        <taxon>Philodinidae</taxon>
        <taxon>Rotaria</taxon>
    </lineage>
</organism>
<dbReference type="Gene3D" id="3.30.505.10">
    <property type="entry name" value="SH2 domain"/>
    <property type="match status" value="1"/>
</dbReference>
<dbReference type="InterPro" id="IPR008266">
    <property type="entry name" value="Tyr_kinase_AS"/>
</dbReference>
<proteinExistence type="inferred from homology"/>
<dbReference type="FunFam" id="3.30.200.20:FF:000053">
    <property type="entry name" value="Tyrosine-protein kinase"/>
    <property type="match status" value="1"/>
</dbReference>
<dbReference type="PANTHER" id="PTHR24418">
    <property type="entry name" value="TYROSINE-PROTEIN KINASE"/>
    <property type="match status" value="1"/>
</dbReference>
<feature type="binding site" evidence="12">
    <location>
        <position position="285"/>
    </location>
    <ligand>
        <name>ATP</name>
        <dbReference type="ChEBI" id="CHEBI:30616"/>
    </ligand>
</feature>
<comment type="caution">
    <text evidence="18">The sequence shown here is derived from an EMBL/GenBank/DDBJ whole genome shotgun (WGS) entry which is preliminary data.</text>
</comment>
<evidence type="ECO:0000313" key="19">
    <source>
        <dbReference type="Proteomes" id="UP000663838"/>
    </source>
</evidence>
<feature type="region of interest" description="Disordered" evidence="14">
    <location>
        <begin position="1"/>
        <end position="48"/>
    </location>
</feature>
<gene>
    <name evidence="18" type="ORF">TOA249_LOCUS16009</name>
</gene>
<dbReference type="Pfam" id="PF07714">
    <property type="entry name" value="PK_Tyr_Ser-Thr"/>
    <property type="match status" value="1"/>
</dbReference>
<dbReference type="PROSITE" id="PS50011">
    <property type="entry name" value="PROTEIN_KINASE_DOM"/>
    <property type="match status" value="1"/>
</dbReference>
<dbReference type="EC" id="2.7.10.2" evidence="13"/>
<dbReference type="InterPro" id="IPR050198">
    <property type="entry name" value="Non-receptor_tyrosine_kinases"/>
</dbReference>
<evidence type="ECO:0000256" key="3">
    <source>
        <dbReference type="ARBA" id="ARBA00022679"/>
    </source>
</evidence>
<dbReference type="SUPFAM" id="SSF55550">
    <property type="entry name" value="SH2 domain"/>
    <property type="match status" value="1"/>
</dbReference>
<evidence type="ECO:0000313" key="18">
    <source>
        <dbReference type="EMBL" id="CAF4683552.1"/>
    </source>
</evidence>
<dbReference type="InterPro" id="IPR000719">
    <property type="entry name" value="Prot_kinase_dom"/>
</dbReference>
<evidence type="ECO:0000256" key="7">
    <source>
        <dbReference type="ARBA" id="ARBA00022999"/>
    </source>
</evidence>
<dbReference type="SUPFAM" id="SSF56112">
    <property type="entry name" value="Protein kinase-like (PK-like)"/>
    <property type="match status" value="1"/>
</dbReference>
<keyword evidence="4 12" id="KW-0547">Nucleotide-binding</keyword>
<evidence type="ECO:0000256" key="2">
    <source>
        <dbReference type="ARBA" id="ARBA00022553"/>
    </source>
</evidence>
<dbReference type="PROSITE" id="PS00107">
    <property type="entry name" value="PROTEIN_KINASE_ATP"/>
    <property type="match status" value="1"/>
</dbReference>
<dbReference type="PRINTS" id="PR00401">
    <property type="entry name" value="SH2DOMAIN"/>
</dbReference>
<feature type="domain" description="Protein kinase" evidence="17">
    <location>
        <begin position="258"/>
        <end position="514"/>
    </location>
</feature>
<dbReference type="Gene3D" id="2.30.30.40">
    <property type="entry name" value="SH3 Domains"/>
    <property type="match status" value="1"/>
</dbReference>
<evidence type="ECO:0000256" key="5">
    <source>
        <dbReference type="ARBA" id="ARBA00022777"/>
    </source>
</evidence>
<dbReference type="InterPro" id="IPR011009">
    <property type="entry name" value="Kinase-like_dom_sf"/>
</dbReference>
<dbReference type="InterPro" id="IPR000980">
    <property type="entry name" value="SH2"/>
</dbReference>
<dbReference type="Gene3D" id="1.10.510.10">
    <property type="entry name" value="Transferase(Phosphotransferase) domain 1"/>
    <property type="match status" value="1"/>
</dbReference>
<dbReference type="EMBL" id="CAJOBS010001070">
    <property type="protein sequence ID" value="CAF4683552.1"/>
    <property type="molecule type" value="Genomic_DNA"/>
</dbReference>
<dbReference type="SMART" id="SM00326">
    <property type="entry name" value="SH3"/>
    <property type="match status" value="1"/>
</dbReference>
<dbReference type="PROSITE" id="PS50001">
    <property type="entry name" value="SH2"/>
    <property type="match status" value="1"/>
</dbReference>
<comment type="catalytic activity">
    <reaction evidence="9 13">
        <text>L-tyrosyl-[protein] + ATP = O-phospho-L-tyrosyl-[protein] + ADP + H(+)</text>
        <dbReference type="Rhea" id="RHEA:10596"/>
        <dbReference type="Rhea" id="RHEA-COMP:10136"/>
        <dbReference type="Rhea" id="RHEA-COMP:20101"/>
        <dbReference type="ChEBI" id="CHEBI:15378"/>
        <dbReference type="ChEBI" id="CHEBI:30616"/>
        <dbReference type="ChEBI" id="CHEBI:46858"/>
        <dbReference type="ChEBI" id="CHEBI:61978"/>
        <dbReference type="ChEBI" id="CHEBI:456216"/>
        <dbReference type="EC" id="2.7.10.2"/>
    </reaction>
</comment>
<dbReference type="Pfam" id="PF00017">
    <property type="entry name" value="SH2"/>
    <property type="match status" value="1"/>
</dbReference>
<keyword evidence="2" id="KW-0597">Phosphoprotein</keyword>
<dbReference type="AlphaFoldDB" id="A0A821HFT0"/>
<dbReference type="PRINTS" id="PR00109">
    <property type="entry name" value="TYRKINASE"/>
</dbReference>
<protein>
    <recommendedName>
        <fullName evidence="13">Tyrosine-protein kinase</fullName>
        <ecNumber evidence="13">2.7.10.2</ecNumber>
    </recommendedName>
</protein>
<dbReference type="GO" id="GO:0004715">
    <property type="term" value="F:non-membrane spanning protein tyrosine kinase activity"/>
    <property type="evidence" value="ECO:0007669"/>
    <property type="project" value="UniProtKB-EC"/>
</dbReference>
<evidence type="ECO:0000256" key="4">
    <source>
        <dbReference type="ARBA" id="ARBA00022741"/>
    </source>
</evidence>
<evidence type="ECO:0000259" key="17">
    <source>
        <dbReference type="PROSITE" id="PS50011"/>
    </source>
</evidence>
<dbReference type="CDD" id="cd11845">
    <property type="entry name" value="SH3_Src_like"/>
    <property type="match status" value="1"/>
</dbReference>
<sequence length="560" mass="65052">MGNRNGSSRRKQRDGTYTYSKNRRDDSSKNGNGGGIINRRPNQSQTPIHQDEHGEMLVNRTPDNYNINNSNKLIYIANYDFNGTSSTGELSFRKGDRLEIVDKYSFNDWWQAKNLRTKQAGYVPANYISAINDLTACEWYFTETNRRDAERFLEQPHNGKGTFLIRPSDTNQGQESLSVLDLSKDKHFHVKHYRIRRTDQGLYYISSKSIFQSLQDLVEHYRENADGLCCTLTRPCRKVEPTVPADRHVLLELDRSQLTNQQLIGRGNYGEVYKAKYGQRDVAIKCMKTDSKNRMCVDKFLDEAKIMKDLLHKNIVRLYGVCTQEEPIFIVTEYMGHGCLLNYLRDGPGKNLKFKTILDFAAQIAKGMAYLEQKRYVHCDLAARNILVGEFDVVKIADFGLAKILQGGRLMVDRESQFPIKWTAPEAATKKEYTTKSDVWSFGILLYELVTHGSNPYPGMSNNEALQAVLNGYLMPKPHDCHEHYYQIMCSCWQENPDNRPTFETLYMRFDEFMIQAEPSYREIIDRRGEHQSSSDSHFILHFYVYIVRSKWTDSYERRQ</sequence>
<keyword evidence="6 12" id="KW-0067">ATP-binding</keyword>
<dbReference type="InterPro" id="IPR036028">
    <property type="entry name" value="SH3-like_dom_sf"/>
</dbReference>
<evidence type="ECO:0000256" key="14">
    <source>
        <dbReference type="SAM" id="MobiDB-lite"/>
    </source>
</evidence>
<dbReference type="InterPro" id="IPR001245">
    <property type="entry name" value="Ser-Thr/Tyr_kinase_cat_dom"/>
</dbReference>
<dbReference type="PRINTS" id="PR00452">
    <property type="entry name" value="SH3DOMAIN"/>
</dbReference>
<keyword evidence="1 11" id="KW-0728">SH3 domain</keyword>
<evidence type="ECO:0000256" key="11">
    <source>
        <dbReference type="PROSITE-ProRule" id="PRU00192"/>
    </source>
</evidence>
<feature type="domain" description="SH3" evidence="16">
    <location>
        <begin position="70"/>
        <end position="133"/>
    </location>
</feature>
<dbReference type="Pfam" id="PF00018">
    <property type="entry name" value="SH3_1"/>
    <property type="match status" value="1"/>
</dbReference>
<comment type="similarity">
    <text evidence="13">Belongs to the protein kinase superfamily. Tyr protein kinase family.</text>
</comment>
<dbReference type="InterPro" id="IPR017441">
    <property type="entry name" value="Protein_kinase_ATP_BS"/>
</dbReference>
<keyword evidence="8 13" id="KW-0829">Tyrosine-protein kinase</keyword>
<keyword evidence="5 13" id="KW-0418">Kinase</keyword>
<reference evidence="18" key="1">
    <citation type="submission" date="2021-02" db="EMBL/GenBank/DDBJ databases">
        <authorList>
            <person name="Nowell W R."/>
        </authorList>
    </citation>
    <scope>NUCLEOTIDE SEQUENCE</scope>
</reference>
<evidence type="ECO:0000256" key="6">
    <source>
        <dbReference type="ARBA" id="ARBA00022840"/>
    </source>
</evidence>
<evidence type="ECO:0000256" key="13">
    <source>
        <dbReference type="RuleBase" id="RU362096"/>
    </source>
</evidence>
<dbReference type="FunFam" id="1.10.510.10:FF:000399">
    <property type="entry name" value="Tyrosine-protein kinase"/>
    <property type="match status" value="1"/>
</dbReference>
<dbReference type="GO" id="GO:0005524">
    <property type="term" value="F:ATP binding"/>
    <property type="evidence" value="ECO:0007669"/>
    <property type="project" value="UniProtKB-UniRule"/>
</dbReference>
<evidence type="ECO:0000256" key="9">
    <source>
        <dbReference type="ARBA" id="ARBA00051245"/>
    </source>
</evidence>
<name>A0A821HFT0_9BILA</name>